<accession>A0A2U1CTL3</accession>
<dbReference type="EMBL" id="QEKQ01000010">
    <property type="protein sequence ID" value="PVY70050.1"/>
    <property type="molecule type" value="Genomic_DNA"/>
</dbReference>
<feature type="chain" id="PRO_5015769619" evidence="1">
    <location>
        <begin position="25"/>
        <end position="180"/>
    </location>
</feature>
<name>A0A2U1CTL3_9GAMM</name>
<evidence type="ECO:0000256" key="1">
    <source>
        <dbReference type="SAM" id="SignalP"/>
    </source>
</evidence>
<dbReference type="OrthoDB" id="9927049at2"/>
<dbReference type="RefSeq" id="WP_116919785.1">
    <property type="nucleotide sequence ID" value="NZ_QEKQ01000010.1"/>
</dbReference>
<sequence>MALLRTSALLLLATLTGWATPALSASDPSGPDIQQKTVRASTYFLGEFEVAKSAFQERIKPLAEDVALAAVRRARLEITGPLTLMLPDFRDYEGTAELPVAFAYPVRGQGRRVPRYQTERKGPFKCLTAVFDESTQTAKTLWQALYKEAKQRGLEPSHDNRVVIRKQGDGYQSEYQLGLL</sequence>
<keyword evidence="1" id="KW-0732">Signal</keyword>
<feature type="signal peptide" evidence="1">
    <location>
        <begin position="1"/>
        <end position="24"/>
    </location>
</feature>
<evidence type="ECO:0000313" key="2">
    <source>
        <dbReference type="EMBL" id="PVY70050.1"/>
    </source>
</evidence>
<dbReference type="Proteomes" id="UP000245887">
    <property type="component" value="Unassembled WGS sequence"/>
</dbReference>
<proteinExistence type="predicted"/>
<dbReference type="AlphaFoldDB" id="A0A2U1CTL3"/>
<organism evidence="2 3">
    <name type="scientific">Tamilnaduibacter salinus</name>
    <dbReference type="NCBI Taxonomy" id="1484056"/>
    <lineage>
        <taxon>Bacteria</taxon>
        <taxon>Pseudomonadati</taxon>
        <taxon>Pseudomonadota</taxon>
        <taxon>Gammaproteobacteria</taxon>
        <taxon>Pseudomonadales</taxon>
        <taxon>Marinobacteraceae</taxon>
        <taxon>Tamilnaduibacter</taxon>
    </lineage>
</organism>
<dbReference type="Gene3D" id="3.20.80.10">
    <property type="entry name" value="Regulatory factor, effector binding domain"/>
    <property type="match status" value="1"/>
</dbReference>
<protein>
    <submittedName>
        <fullName evidence="2">Uncharacterized protein</fullName>
    </submittedName>
</protein>
<evidence type="ECO:0000313" key="3">
    <source>
        <dbReference type="Proteomes" id="UP000245887"/>
    </source>
</evidence>
<dbReference type="InterPro" id="IPR011256">
    <property type="entry name" value="Reg_factor_effector_dom_sf"/>
</dbReference>
<gene>
    <name evidence="2" type="ORF">C8D92_11081</name>
</gene>
<comment type="caution">
    <text evidence="2">The sequence shown here is derived from an EMBL/GenBank/DDBJ whole genome shotgun (WGS) entry which is preliminary data.</text>
</comment>
<reference evidence="2 3" key="1">
    <citation type="submission" date="2018-04" db="EMBL/GenBank/DDBJ databases">
        <title>Genomic Encyclopedia of Type Strains, Phase IV (KMG-IV): sequencing the most valuable type-strain genomes for metagenomic binning, comparative biology and taxonomic classification.</title>
        <authorList>
            <person name="Goeker M."/>
        </authorList>
    </citation>
    <scope>NUCLEOTIDE SEQUENCE [LARGE SCALE GENOMIC DNA]</scope>
    <source>
        <strain evidence="2 3">DSM 28688</strain>
    </source>
</reference>